<dbReference type="UniPathway" id="UPA00344"/>
<name>A0A0R1FBC4_9LACO</name>
<dbReference type="GO" id="GO:0006777">
    <property type="term" value="P:Mo-molybdopterin cofactor biosynthetic process"/>
    <property type="evidence" value="ECO:0007669"/>
    <property type="project" value="InterPro"/>
</dbReference>
<dbReference type="GO" id="GO:0000166">
    <property type="term" value="F:nucleotide binding"/>
    <property type="evidence" value="ECO:0007669"/>
    <property type="project" value="UniProtKB-KW"/>
</dbReference>
<dbReference type="eggNOG" id="COG1977">
    <property type="taxonomic scope" value="Bacteria"/>
</dbReference>
<dbReference type="InterPro" id="IPR016155">
    <property type="entry name" value="Mopterin_synth/thiamin_S_b"/>
</dbReference>
<dbReference type="RefSeq" id="WP_029507605.1">
    <property type="nucleotide sequence ID" value="NZ_AZCN01000005.1"/>
</dbReference>
<proteinExistence type="inferred from homology"/>
<dbReference type="EMBL" id="AZCN01000005">
    <property type="protein sequence ID" value="KRK18981.1"/>
    <property type="molecule type" value="Genomic_DNA"/>
</dbReference>
<evidence type="ECO:0000256" key="1">
    <source>
        <dbReference type="ARBA" id="ARBA00022741"/>
    </source>
</evidence>
<dbReference type="SUPFAM" id="SSF54285">
    <property type="entry name" value="MoaD/ThiS"/>
    <property type="match status" value="1"/>
</dbReference>
<dbReference type="PANTHER" id="PTHR33359">
    <property type="entry name" value="MOLYBDOPTERIN SYNTHASE SULFUR CARRIER SUBUNIT"/>
    <property type="match status" value="1"/>
</dbReference>
<organism evidence="4 5">
    <name type="scientific">Loigolactobacillus coryniformis subsp. coryniformis KCTC 3167 = DSM 20001</name>
    <dbReference type="NCBI Taxonomy" id="913848"/>
    <lineage>
        <taxon>Bacteria</taxon>
        <taxon>Bacillati</taxon>
        <taxon>Bacillota</taxon>
        <taxon>Bacilli</taxon>
        <taxon>Lactobacillales</taxon>
        <taxon>Lactobacillaceae</taxon>
        <taxon>Loigolactobacillus</taxon>
    </lineage>
</organism>
<evidence type="ECO:0000313" key="4">
    <source>
        <dbReference type="EMBL" id="KRK18981.1"/>
    </source>
</evidence>
<evidence type="ECO:0000256" key="2">
    <source>
        <dbReference type="ARBA" id="ARBA00024200"/>
    </source>
</evidence>
<dbReference type="InterPro" id="IPR044672">
    <property type="entry name" value="MOCS2A"/>
</dbReference>
<evidence type="ECO:0000313" key="5">
    <source>
        <dbReference type="Proteomes" id="UP000051181"/>
    </source>
</evidence>
<dbReference type="Pfam" id="PF02597">
    <property type="entry name" value="ThiS"/>
    <property type="match status" value="1"/>
</dbReference>
<dbReference type="InterPro" id="IPR003749">
    <property type="entry name" value="ThiS/MoaD-like"/>
</dbReference>
<dbReference type="PATRIC" id="fig|913848.6.peg.1811"/>
<sequence>MMFNVKLFAILAEQIGQTEVQLSLTAPITAAAVKAALQEQFPQTAAVLADCLVAINQTFVSEERFAPDEVTEIALIPPVSGG</sequence>
<gene>
    <name evidence="4" type="ORF">FD22_GL001768</name>
</gene>
<keyword evidence="1" id="KW-0547">Nucleotide-binding</keyword>
<comment type="similarity">
    <text evidence="2">Belongs to the MoaD family.</text>
</comment>
<dbReference type="GeneID" id="65915800"/>
<evidence type="ECO:0000256" key="3">
    <source>
        <dbReference type="ARBA" id="ARBA00024247"/>
    </source>
</evidence>
<dbReference type="GO" id="GO:1990133">
    <property type="term" value="C:molybdopterin adenylyltransferase complex"/>
    <property type="evidence" value="ECO:0007669"/>
    <property type="project" value="TreeGrafter"/>
</dbReference>
<reference evidence="4 5" key="1">
    <citation type="journal article" date="2015" name="Genome Announc.">
        <title>Expanding the biotechnology potential of lactobacilli through comparative genomics of 213 strains and associated genera.</title>
        <authorList>
            <person name="Sun Z."/>
            <person name="Harris H.M."/>
            <person name="McCann A."/>
            <person name="Guo C."/>
            <person name="Argimon S."/>
            <person name="Zhang W."/>
            <person name="Yang X."/>
            <person name="Jeffery I.B."/>
            <person name="Cooney J.C."/>
            <person name="Kagawa T.F."/>
            <person name="Liu W."/>
            <person name="Song Y."/>
            <person name="Salvetti E."/>
            <person name="Wrobel A."/>
            <person name="Rasinkangas P."/>
            <person name="Parkhill J."/>
            <person name="Rea M.C."/>
            <person name="O'Sullivan O."/>
            <person name="Ritari J."/>
            <person name="Douillard F.P."/>
            <person name="Paul Ross R."/>
            <person name="Yang R."/>
            <person name="Briner A.E."/>
            <person name="Felis G.E."/>
            <person name="de Vos W.M."/>
            <person name="Barrangou R."/>
            <person name="Klaenhammer T.R."/>
            <person name="Caufield P.W."/>
            <person name="Cui Y."/>
            <person name="Zhang H."/>
            <person name="O'Toole P.W."/>
        </authorList>
    </citation>
    <scope>NUCLEOTIDE SEQUENCE [LARGE SCALE GENOMIC DNA]</scope>
    <source>
        <strain evidence="4 5">DSM 20001</strain>
    </source>
</reference>
<dbReference type="InterPro" id="IPR012675">
    <property type="entry name" value="Beta-grasp_dom_sf"/>
</dbReference>
<dbReference type="Proteomes" id="UP000051181">
    <property type="component" value="Unassembled WGS sequence"/>
</dbReference>
<accession>A0A0R1FBC4</accession>
<protein>
    <recommendedName>
        <fullName evidence="3">Molybdopterin synthase sulfur carrier subunit</fullName>
    </recommendedName>
</protein>
<comment type="caution">
    <text evidence="4">The sequence shown here is derived from an EMBL/GenBank/DDBJ whole genome shotgun (WGS) entry which is preliminary data.</text>
</comment>
<dbReference type="CDD" id="cd00754">
    <property type="entry name" value="Ubl_MoaD"/>
    <property type="match status" value="1"/>
</dbReference>
<dbReference type="Gene3D" id="3.10.20.30">
    <property type="match status" value="1"/>
</dbReference>
<dbReference type="AlphaFoldDB" id="A0A0R1FBC4"/>
<dbReference type="PANTHER" id="PTHR33359:SF1">
    <property type="entry name" value="MOLYBDOPTERIN SYNTHASE SULFUR CARRIER SUBUNIT"/>
    <property type="match status" value="1"/>
</dbReference>